<gene>
    <name evidence="3" type="ORF">Poli38472_009623</name>
</gene>
<dbReference type="Proteomes" id="UP000794436">
    <property type="component" value="Unassembled WGS sequence"/>
</dbReference>
<keyword evidence="1" id="KW-0479">Metal-binding</keyword>
<keyword evidence="1" id="KW-0408">Iron</keyword>
<reference evidence="3" key="1">
    <citation type="submission" date="2019-03" db="EMBL/GenBank/DDBJ databases">
        <title>Long read genome sequence of the mycoparasitic Pythium oligandrum ATCC 38472 isolated from sugarbeet rhizosphere.</title>
        <authorList>
            <person name="Gaulin E."/>
        </authorList>
    </citation>
    <scope>NUCLEOTIDE SEQUENCE</scope>
    <source>
        <strain evidence="3">ATCC 38472_TT</strain>
    </source>
</reference>
<proteinExistence type="inferred from homology"/>
<evidence type="ECO:0000313" key="3">
    <source>
        <dbReference type="EMBL" id="TMW62130.1"/>
    </source>
</evidence>
<dbReference type="EMBL" id="SPLM01000074">
    <property type="protein sequence ID" value="TMW62130.1"/>
    <property type="molecule type" value="Genomic_DNA"/>
</dbReference>
<keyword evidence="4" id="KW-1185">Reference proteome</keyword>
<comment type="similarity">
    <text evidence="1">Belongs to the iron/ascorbate-dependent oxidoreductase family.</text>
</comment>
<name>A0A8K1FFW8_PYTOL</name>
<dbReference type="PANTHER" id="PTHR33099:SF7">
    <property type="entry name" value="MYND-TYPE DOMAIN-CONTAINING PROTEIN"/>
    <property type="match status" value="1"/>
</dbReference>
<dbReference type="OrthoDB" id="116233at2759"/>
<protein>
    <recommendedName>
        <fullName evidence="2">Fe2OG dioxygenase domain-containing protein</fullName>
    </recommendedName>
</protein>
<sequence>MGLQLSDGGLVTMPITEAAKNLISKCHLAPYGHGEDTIVDQHVRNTSELNAATEFSLENPAWQPFIDCLTATCARALGIDTNTRTVTARLYKLLVYEVGEKFEKHQDSEKAQGMFGSLVIVLPSVFTGGELVVHGPGGRHGESFVWDPSVKSTFGLQYAAFYGDCEHEVKSVTSGYRICLTYNLTMSLTDTEELPRVDTSLDVYKEVCDAVKHLLDCKSTKNSFVYMLEHAYTRRGLGFEFLKNRDLLVAQYLAWYCAKESNGYCGLYLAQAEHTEKSDGSSYRELKTQPPYVAYGESMERALVKVALLARSKYGDPRNRSERYKEDSQVVPTDYFADFEFDEDACRQVPYMGNEGGSWENWYATAALVVKPASAT</sequence>
<dbReference type="AlphaFoldDB" id="A0A8K1FFW8"/>
<dbReference type="InterPro" id="IPR005123">
    <property type="entry name" value="Oxoglu/Fe-dep_dioxygenase_dom"/>
</dbReference>
<evidence type="ECO:0000256" key="1">
    <source>
        <dbReference type="RuleBase" id="RU003682"/>
    </source>
</evidence>
<accession>A0A8K1FFW8</accession>
<dbReference type="PROSITE" id="PS51471">
    <property type="entry name" value="FE2OG_OXY"/>
    <property type="match status" value="1"/>
</dbReference>
<organism evidence="3 4">
    <name type="scientific">Pythium oligandrum</name>
    <name type="common">Mycoparasitic fungus</name>
    <dbReference type="NCBI Taxonomy" id="41045"/>
    <lineage>
        <taxon>Eukaryota</taxon>
        <taxon>Sar</taxon>
        <taxon>Stramenopiles</taxon>
        <taxon>Oomycota</taxon>
        <taxon>Peronosporomycetes</taxon>
        <taxon>Pythiales</taxon>
        <taxon>Pythiaceae</taxon>
        <taxon>Pythium</taxon>
    </lineage>
</organism>
<evidence type="ECO:0000313" key="4">
    <source>
        <dbReference type="Proteomes" id="UP000794436"/>
    </source>
</evidence>
<comment type="caution">
    <text evidence="3">The sequence shown here is derived from an EMBL/GenBank/DDBJ whole genome shotgun (WGS) entry which is preliminary data.</text>
</comment>
<keyword evidence="1" id="KW-0560">Oxidoreductase</keyword>
<dbReference type="GO" id="GO:0046872">
    <property type="term" value="F:metal ion binding"/>
    <property type="evidence" value="ECO:0007669"/>
    <property type="project" value="UniProtKB-KW"/>
</dbReference>
<evidence type="ECO:0000259" key="2">
    <source>
        <dbReference type="PROSITE" id="PS51471"/>
    </source>
</evidence>
<feature type="domain" description="Fe2OG dioxygenase" evidence="2">
    <location>
        <begin position="85"/>
        <end position="186"/>
    </location>
</feature>
<dbReference type="GO" id="GO:0016491">
    <property type="term" value="F:oxidoreductase activity"/>
    <property type="evidence" value="ECO:0007669"/>
    <property type="project" value="UniProtKB-KW"/>
</dbReference>
<dbReference type="Gene3D" id="2.60.120.620">
    <property type="entry name" value="q2cbj1_9rhob like domain"/>
    <property type="match status" value="1"/>
</dbReference>
<dbReference type="PANTHER" id="PTHR33099">
    <property type="entry name" value="FE2OG DIOXYGENASE DOMAIN-CONTAINING PROTEIN"/>
    <property type="match status" value="1"/>
</dbReference>